<sequence>MKQKFTTTFLLLFSVLLYAQEQQFQVFFDFDISETNTASTTKLQEWISDNPTAEVEKIYGYCDSVGSLEYNDVLSVKRANYVLEKLKSSNIKISGKAEIKGFGKRLTQPGLASANRKAVVYYTIPAKKEEPVAKENLSEETKNLKTGDKFTLKNLNFYNRSGVIVPSSEPILKELLSVMVERPDLKIEIQGHICCQLGTDLENIATIRARAIYNFLIENGISKDRLQYKGFGSSRPIHQIPERNEQERNENRRVEIVILDSK</sequence>
<protein>
    <submittedName>
        <fullName evidence="5">Outer membrane protein OmpA-like peptidoglycan-associated protein</fullName>
    </submittedName>
</protein>
<feature type="signal peptide" evidence="2">
    <location>
        <begin position="1"/>
        <end position="19"/>
    </location>
</feature>
<dbReference type="InterPro" id="IPR006665">
    <property type="entry name" value="OmpA-like"/>
</dbReference>
<evidence type="ECO:0000256" key="2">
    <source>
        <dbReference type="SAM" id="SignalP"/>
    </source>
</evidence>
<dbReference type="InterPro" id="IPR050330">
    <property type="entry name" value="Bact_OuterMem_StrucFunc"/>
</dbReference>
<keyword evidence="6" id="KW-1185">Reference proteome</keyword>
<dbReference type="EMBL" id="RCCB01000012">
    <property type="protein sequence ID" value="RLJ24291.1"/>
    <property type="molecule type" value="Genomic_DNA"/>
</dbReference>
<dbReference type="InterPro" id="IPR036737">
    <property type="entry name" value="OmpA-like_sf"/>
</dbReference>
<accession>A0A497TYL1</accession>
<evidence type="ECO:0000259" key="3">
    <source>
        <dbReference type="PROSITE" id="PS51123"/>
    </source>
</evidence>
<keyword evidence="2" id="KW-0732">Signal</keyword>
<evidence type="ECO:0000313" key="5">
    <source>
        <dbReference type="EMBL" id="RLJ24291.1"/>
    </source>
</evidence>
<proteinExistence type="predicted"/>
<dbReference type="SUPFAM" id="SSF103088">
    <property type="entry name" value="OmpA-like"/>
    <property type="match status" value="2"/>
</dbReference>
<feature type="domain" description="OmpA-like" evidence="3">
    <location>
        <begin position="144"/>
        <end position="262"/>
    </location>
</feature>
<evidence type="ECO:0000313" key="7">
    <source>
        <dbReference type="Proteomes" id="UP000275027"/>
    </source>
</evidence>
<dbReference type="CDD" id="cd07185">
    <property type="entry name" value="OmpA_C-like"/>
    <property type="match status" value="1"/>
</dbReference>
<dbReference type="Pfam" id="PF00691">
    <property type="entry name" value="OmpA"/>
    <property type="match status" value="2"/>
</dbReference>
<reference evidence="5 7" key="2">
    <citation type="submission" date="2018-10" db="EMBL/GenBank/DDBJ databases">
        <title>Genomic Encyclopedia of Archaeal and Bacterial Type Strains, Phase II (KMG-II): from individual species to whole genera.</title>
        <authorList>
            <person name="Goeker M."/>
        </authorList>
    </citation>
    <scope>NUCLEOTIDE SEQUENCE [LARGE SCALE GENOMIC DNA]</scope>
    <source>
        <strain evidence="5 7">DSM 21886</strain>
    </source>
</reference>
<evidence type="ECO:0000313" key="6">
    <source>
        <dbReference type="Proteomes" id="UP000233767"/>
    </source>
</evidence>
<dbReference type="EMBL" id="PJND01000007">
    <property type="protein sequence ID" value="PKW29951.1"/>
    <property type="molecule type" value="Genomic_DNA"/>
</dbReference>
<dbReference type="PROSITE" id="PS51123">
    <property type="entry name" value="OMPA_2"/>
    <property type="match status" value="1"/>
</dbReference>
<dbReference type="Proteomes" id="UP000275027">
    <property type="component" value="Unassembled WGS sequence"/>
</dbReference>
<reference evidence="4 6" key="1">
    <citation type="submission" date="2017-12" db="EMBL/GenBank/DDBJ databases">
        <title>Genomic Encyclopedia of Type Strains, Phase III (KMG-III): the genomes of soil and plant-associated and newly described type strains.</title>
        <authorList>
            <person name="Whitman W."/>
        </authorList>
    </citation>
    <scope>NUCLEOTIDE SEQUENCE [LARGE SCALE GENOMIC DNA]</scope>
    <source>
        <strain evidence="4 6">IP-10</strain>
    </source>
</reference>
<gene>
    <name evidence="4" type="ORF">B0G92_1599</name>
    <name evidence="5" type="ORF">CLV50_2171</name>
</gene>
<dbReference type="PANTHER" id="PTHR30329:SF21">
    <property type="entry name" value="LIPOPROTEIN YIAD-RELATED"/>
    <property type="match status" value="1"/>
</dbReference>
<dbReference type="GO" id="GO:0016020">
    <property type="term" value="C:membrane"/>
    <property type="evidence" value="ECO:0007669"/>
    <property type="project" value="UniProtKB-UniRule"/>
</dbReference>
<dbReference type="PANTHER" id="PTHR30329">
    <property type="entry name" value="STATOR ELEMENT OF FLAGELLAR MOTOR COMPLEX"/>
    <property type="match status" value="1"/>
</dbReference>
<dbReference type="Gene3D" id="3.30.1330.60">
    <property type="entry name" value="OmpA-like domain"/>
    <property type="match status" value="2"/>
</dbReference>
<keyword evidence="1" id="KW-0472">Membrane</keyword>
<dbReference type="Proteomes" id="UP000233767">
    <property type="component" value="Unassembled WGS sequence"/>
</dbReference>
<evidence type="ECO:0000313" key="4">
    <source>
        <dbReference type="EMBL" id="PKW29951.1"/>
    </source>
</evidence>
<dbReference type="RefSeq" id="WP_101471703.1">
    <property type="nucleotide sequence ID" value="NZ_PJND01000007.1"/>
</dbReference>
<evidence type="ECO:0000256" key="1">
    <source>
        <dbReference type="PROSITE-ProRule" id="PRU00473"/>
    </source>
</evidence>
<dbReference type="AlphaFoldDB" id="A0A497TYL1"/>
<organism evidence="5 7">
    <name type="scientific">Flavobacterium lindanitolerans</name>
    <dbReference type="NCBI Taxonomy" id="428988"/>
    <lineage>
        <taxon>Bacteria</taxon>
        <taxon>Pseudomonadati</taxon>
        <taxon>Bacteroidota</taxon>
        <taxon>Flavobacteriia</taxon>
        <taxon>Flavobacteriales</taxon>
        <taxon>Flavobacteriaceae</taxon>
        <taxon>Flavobacterium</taxon>
    </lineage>
</organism>
<feature type="chain" id="PRO_5041170691" evidence="2">
    <location>
        <begin position="20"/>
        <end position="262"/>
    </location>
</feature>
<name>A0A497TYL1_9FLAO</name>
<comment type="caution">
    <text evidence="5">The sequence shown here is derived from an EMBL/GenBank/DDBJ whole genome shotgun (WGS) entry which is preliminary data.</text>
</comment>